<sequence>MGKSLLLLPFVLLLSACQNLQLERDFDPNRDFAAYRSFSWAETPVQFKPTDPRLTSDLTSQRIQYAVNEQLEQRGLRPATQGSSADLKVQAWVIVDNRQEQITSSNAGWGYPWGYWGGTGYVETRTLDYQVGTLQIDLFDGKDGKLVWRGSTQEVLRNNQPGPAERSAAIRKAVTDVLSQYPPR</sequence>
<dbReference type="Proteomes" id="UP001476583">
    <property type="component" value="Chromosome"/>
</dbReference>
<dbReference type="Pfam" id="PF13590">
    <property type="entry name" value="DUF4136"/>
    <property type="match status" value="1"/>
</dbReference>
<protein>
    <submittedName>
        <fullName evidence="2">DUF4136 domain-containing protein</fullName>
    </submittedName>
</protein>
<dbReference type="InterPro" id="IPR025411">
    <property type="entry name" value="DUF4136"/>
</dbReference>
<feature type="domain" description="DUF4136" evidence="1">
    <location>
        <begin position="23"/>
        <end position="183"/>
    </location>
</feature>
<dbReference type="PROSITE" id="PS51257">
    <property type="entry name" value="PROKAR_LIPOPROTEIN"/>
    <property type="match status" value="1"/>
</dbReference>
<evidence type="ECO:0000313" key="2">
    <source>
        <dbReference type="EMBL" id="WXL26560.1"/>
    </source>
</evidence>
<gene>
    <name evidence="2" type="ORF">WG219_03530</name>
</gene>
<reference evidence="2 3" key="1">
    <citation type="submission" date="2024-03" db="EMBL/GenBank/DDBJ databases">
        <title>Complete genome of BD2.</title>
        <authorList>
            <person name="Cao G."/>
        </authorList>
    </citation>
    <scope>NUCLEOTIDE SEQUENCE [LARGE SCALE GENOMIC DNA]</scope>
    <source>
        <strain evidence="2 3">BD2</strain>
    </source>
</reference>
<dbReference type="EMBL" id="CP148074">
    <property type="protein sequence ID" value="WXL26560.1"/>
    <property type="molecule type" value="Genomic_DNA"/>
</dbReference>
<accession>A0ABZ2RJF7</accession>
<keyword evidence="3" id="KW-1185">Reference proteome</keyword>
<organism evidence="2 3">
    <name type="scientific">Ectopseudomonas mendocina</name>
    <name type="common">Pseudomonas mendocina</name>
    <dbReference type="NCBI Taxonomy" id="300"/>
    <lineage>
        <taxon>Bacteria</taxon>
        <taxon>Pseudomonadati</taxon>
        <taxon>Pseudomonadota</taxon>
        <taxon>Gammaproteobacteria</taxon>
        <taxon>Pseudomonadales</taxon>
        <taxon>Pseudomonadaceae</taxon>
        <taxon>Ectopseudomonas</taxon>
    </lineage>
</organism>
<evidence type="ECO:0000259" key="1">
    <source>
        <dbReference type="Pfam" id="PF13590"/>
    </source>
</evidence>
<evidence type="ECO:0000313" key="3">
    <source>
        <dbReference type="Proteomes" id="UP001476583"/>
    </source>
</evidence>
<proteinExistence type="predicted"/>
<name>A0ABZ2RJF7_ECTME</name>
<dbReference type="Gene3D" id="3.30.160.670">
    <property type="match status" value="1"/>
</dbReference>